<keyword evidence="2" id="KW-0808">Transferase</keyword>
<dbReference type="Pfam" id="PF13409">
    <property type="entry name" value="GST_N_2"/>
    <property type="match status" value="1"/>
</dbReference>
<dbReference type="GO" id="GO:0006749">
    <property type="term" value="P:glutathione metabolic process"/>
    <property type="evidence" value="ECO:0007669"/>
    <property type="project" value="TreeGrafter"/>
</dbReference>
<dbReference type="PROSITE" id="PS50404">
    <property type="entry name" value="GST_NTER"/>
    <property type="match status" value="1"/>
</dbReference>
<dbReference type="RefSeq" id="WP_054961846.1">
    <property type="nucleotide sequence ID" value="NZ_LLEI02000043.1"/>
</dbReference>
<proteinExistence type="predicted"/>
<comment type="caution">
    <text evidence="2">The sequence shown here is derived from an EMBL/GenBank/DDBJ whole genome shotgun (WGS) entry which is preliminary data.</text>
</comment>
<evidence type="ECO:0000313" key="2">
    <source>
        <dbReference type="EMBL" id="OAJ93359.1"/>
    </source>
</evidence>
<dbReference type="InterPro" id="IPR036282">
    <property type="entry name" value="Glutathione-S-Trfase_C_sf"/>
</dbReference>
<dbReference type="SUPFAM" id="SSF52833">
    <property type="entry name" value="Thioredoxin-like"/>
    <property type="match status" value="1"/>
</dbReference>
<dbReference type="SUPFAM" id="SSF47616">
    <property type="entry name" value="GST C-terminal domain-like"/>
    <property type="match status" value="1"/>
</dbReference>
<organism evidence="2 3">
    <name type="scientific">Vibrio bivalvicida</name>
    <dbReference type="NCBI Taxonomy" id="1276888"/>
    <lineage>
        <taxon>Bacteria</taxon>
        <taxon>Pseudomonadati</taxon>
        <taxon>Pseudomonadota</taxon>
        <taxon>Gammaproteobacteria</taxon>
        <taxon>Vibrionales</taxon>
        <taxon>Vibrionaceae</taxon>
        <taxon>Vibrio</taxon>
        <taxon>Vibrio oreintalis group</taxon>
    </lineage>
</organism>
<feature type="domain" description="GST N-terminal" evidence="1">
    <location>
        <begin position="1"/>
        <end position="79"/>
    </location>
</feature>
<evidence type="ECO:0000313" key="3">
    <source>
        <dbReference type="Proteomes" id="UP000078406"/>
    </source>
</evidence>
<reference evidence="2 3" key="1">
    <citation type="journal article" date="2016" name="Syst. Appl. Microbiol.">
        <title>Vibrio bivalvicida sp. nov., a novel larval pathogen for bivalve molluscs reared in a hatchery.</title>
        <authorList>
            <person name="Dubert J."/>
            <person name="Romalde J.L."/>
            <person name="Prado S."/>
            <person name="Barja J.L."/>
        </authorList>
    </citation>
    <scope>NUCLEOTIDE SEQUENCE [LARGE SCALE GENOMIC DNA]</scope>
    <source>
        <strain evidence="2 3">605</strain>
    </source>
</reference>
<accession>A0A177XXN0</accession>
<dbReference type="Gene3D" id="3.40.30.10">
    <property type="entry name" value="Glutaredoxin"/>
    <property type="match status" value="1"/>
</dbReference>
<dbReference type="PANTHER" id="PTHR42673">
    <property type="entry name" value="MALEYLACETOACETATE ISOMERASE"/>
    <property type="match status" value="1"/>
</dbReference>
<sequence>MQLIVGTSSTWSLRVWLCAVMADLDLDAQVIDLSNPESKQQLAQLSPSTLVPVIRNGSLVVHDSLAIVEYLNEQSGGSLYPQDQSHRAIARSLCNEMHSGFFTLRSQCSFTLDSVPPADLSNQALRLEIERVEAIFSQAELPFMFARPCAVDAFYAVLAYRLSSYGIRLEGKAAKYQASLLDWELMQSGIEQMRQWGRLFDF</sequence>
<dbReference type="GO" id="GO:0016034">
    <property type="term" value="F:maleylacetoacetate isomerase activity"/>
    <property type="evidence" value="ECO:0007669"/>
    <property type="project" value="TreeGrafter"/>
</dbReference>
<dbReference type="GO" id="GO:0006559">
    <property type="term" value="P:L-phenylalanine catabolic process"/>
    <property type="evidence" value="ECO:0007669"/>
    <property type="project" value="TreeGrafter"/>
</dbReference>
<dbReference type="PANTHER" id="PTHR42673:SF4">
    <property type="entry name" value="MALEYLACETOACETATE ISOMERASE"/>
    <property type="match status" value="1"/>
</dbReference>
<protein>
    <submittedName>
        <fullName evidence="2">Glutathione S-transferase</fullName>
    </submittedName>
</protein>
<dbReference type="AlphaFoldDB" id="A0A177XXN0"/>
<gene>
    <name evidence="2" type="ORF">APB76_15475</name>
</gene>
<name>A0A177XXN0_9VIBR</name>
<dbReference type="InterPro" id="IPR036249">
    <property type="entry name" value="Thioredoxin-like_sf"/>
</dbReference>
<dbReference type="GO" id="GO:0004364">
    <property type="term" value="F:glutathione transferase activity"/>
    <property type="evidence" value="ECO:0007669"/>
    <property type="project" value="TreeGrafter"/>
</dbReference>
<dbReference type="InterPro" id="IPR004045">
    <property type="entry name" value="Glutathione_S-Trfase_N"/>
</dbReference>
<dbReference type="EMBL" id="LLEI02000043">
    <property type="protein sequence ID" value="OAJ93359.1"/>
    <property type="molecule type" value="Genomic_DNA"/>
</dbReference>
<dbReference type="Gene3D" id="1.20.1050.10">
    <property type="match status" value="1"/>
</dbReference>
<evidence type="ECO:0000259" key="1">
    <source>
        <dbReference type="PROSITE" id="PS50404"/>
    </source>
</evidence>
<dbReference type="Proteomes" id="UP000078406">
    <property type="component" value="Unassembled WGS sequence"/>
</dbReference>